<feature type="transmembrane region" description="Helical" evidence="7">
    <location>
        <begin position="248"/>
        <end position="267"/>
    </location>
</feature>
<dbReference type="eggNOG" id="KOG4473">
    <property type="taxonomic scope" value="Eukaryota"/>
</dbReference>
<dbReference type="Proteomes" id="UP000054408">
    <property type="component" value="Unassembled WGS sequence"/>
</dbReference>
<gene>
    <name evidence="8" type="ORF">AMSG_02367</name>
</gene>
<dbReference type="EMBL" id="GL349441">
    <property type="protein sequence ID" value="KNC56397.1"/>
    <property type="molecule type" value="Genomic_DNA"/>
</dbReference>
<feature type="transmembrane region" description="Helical" evidence="7">
    <location>
        <begin position="279"/>
        <end position="300"/>
    </location>
</feature>
<dbReference type="GO" id="GO:0012505">
    <property type="term" value="C:endomembrane system"/>
    <property type="evidence" value="ECO:0007669"/>
    <property type="project" value="UniProtKB-SubCell"/>
</dbReference>
<organism evidence="8 9">
    <name type="scientific">Thecamonas trahens ATCC 50062</name>
    <dbReference type="NCBI Taxonomy" id="461836"/>
    <lineage>
        <taxon>Eukaryota</taxon>
        <taxon>Apusozoa</taxon>
        <taxon>Apusomonadida</taxon>
        <taxon>Apusomonadidae</taxon>
        <taxon>Thecamonas</taxon>
    </lineage>
</organism>
<evidence type="ECO:0000313" key="8">
    <source>
        <dbReference type="EMBL" id="KNC56397.1"/>
    </source>
</evidence>
<evidence type="ECO:0000256" key="2">
    <source>
        <dbReference type="ARBA" id="ARBA00007049"/>
    </source>
</evidence>
<dbReference type="GeneID" id="25562050"/>
<keyword evidence="3 7" id="KW-0812">Transmembrane</keyword>
<keyword evidence="9" id="KW-1185">Reference proteome</keyword>
<comment type="similarity">
    <text evidence="2">Belongs to the CCC1 family.</text>
</comment>
<dbReference type="AlphaFoldDB" id="A0A0L0DW47"/>
<proteinExistence type="inferred from homology"/>
<evidence type="ECO:0000256" key="7">
    <source>
        <dbReference type="SAM" id="Phobius"/>
    </source>
</evidence>
<dbReference type="CDD" id="cd02434">
    <property type="entry name" value="Nodulin-21_like_3"/>
    <property type="match status" value="1"/>
</dbReference>
<name>A0A0L0DW47_THETB</name>
<evidence type="ECO:0000256" key="6">
    <source>
        <dbReference type="SAM" id="MobiDB-lite"/>
    </source>
</evidence>
<dbReference type="InterPro" id="IPR008217">
    <property type="entry name" value="Ccc1_fam"/>
</dbReference>
<keyword evidence="4 7" id="KW-1133">Transmembrane helix</keyword>
<accession>A0A0L0DW47</accession>
<evidence type="ECO:0000256" key="3">
    <source>
        <dbReference type="ARBA" id="ARBA00022692"/>
    </source>
</evidence>
<feature type="transmembrane region" description="Helical" evidence="7">
    <location>
        <begin position="321"/>
        <end position="342"/>
    </location>
</feature>
<keyword evidence="5 7" id="KW-0472">Membrane</keyword>
<feature type="transmembrane region" description="Helical" evidence="7">
    <location>
        <begin position="142"/>
        <end position="164"/>
    </location>
</feature>
<comment type="subcellular location">
    <subcellularLocation>
        <location evidence="1">Endomembrane system</location>
        <topology evidence="1">Multi-pass membrane protein</topology>
    </subcellularLocation>
</comment>
<dbReference type="STRING" id="461836.A0A0L0DW47"/>
<feature type="transmembrane region" description="Helical" evidence="7">
    <location>
        <begin position="114"/>
        <end position="136"/>
    </location>
</feature>
<evidence type="ECO:0000256" key="4">
    <source>
        <dbReference type="ARBA" id="ARBA00022989"/>
    </source>
</evidence>
<protein>
    <submittedName>
        <fullName evidence="8">Vacuolar iron transporter</fullName>
    </submittedName>
</protein>
<feature type="compositionally biased region" description="Basic and acidic residues" evidence="6">
    <location>
        <begin position="29"/>
        <end position="43"/>
    </location>
</feature>
<dbReference type="Pfam" id="PF01988">
    <property type="entry name" value="VIT1"/>
    <property type="match status" value="1"/>
</dbReference>
<reference evidence="8 9" key="1">
    <citation type="submission" date="2010-05" db="EMBL/GenBank/DDBJ databases">
        <title>The Genome Sequence of Thecamonas trahens ATCC 50062.</title>
        <authorList>
            <consortium name="The Broad Institute Genome Sequencing Platform"/>
            <person name="Russ C."/>
            <person name="Cuomo C."/>
            <person name="Shea T."/>
            <person name="Young S.K."/>
            <person name="Zeng Q."/>
            <person name="Koehrsen M."/>
            <person name="Haas B."/>
            <person name="Borodovsky M."/>
            <person name="Guigo R."/>
            <person name="Alvarado L."/>
            <person name="Berlin A."/>
            <person name="Bochicchio J."/>
            <person name="Borenstein D."/>
            <person name="Chapman S."/>
            <person name="Chen Z."/>
            <person name="Freedman E."/>
            <person name="Gellesch M."/>
            <person name="Goldberg J."/>
            <person name="Griggs A."/>
            <person name="Gujja S."/>
            <person name="Heilman E."/>
            <person name="Heiman D."/>
            <person name="Hepburn T."/>
            <person name="Howarth C."/>
            <person name="Jen D."/>
            <person name="Larson L."/>
            <person name="Mehta T."/>
            <person name="Park D."/>
            <person name="Pearson M."/>
            <person name="Roberts A."/>
            <person name="Saif S."/>
            <person name="Shenoy N."/>
            <person name="Sisk P."/>
            <person name="Stolte C."/>
            <person name="Sykes S."/>
            <person name="Thomson T."/>
            <person name="Walk T."/>
            <person name="White J."/>
            <person name="Yandava C."/>
            <person name="Burger G."/>
            <person name="Gray M.W."/>
            <person name="Holland P.W.H."/>
            <person name="King N."/>
            <person name="Lang F.B.F."/>
            <person name="Roger A.J."/>
            <person name="Ruiz-Trillo I."/>
            <person name="Lander E."/>
            <person name="Nusbaum C."/>
        </authorList>
    </citation>
    <scope>NUCLEOTIDE SEQUENCE [LARGE SCALE GENOMIC DNA]</scope>
    <source>
        <strain evidence="8 9">ATCC 50062</strain>
    </source>
</reference>
<evidence type="ECO:0000256" key="5">
    <source>
        <dbReference type="ARBA" id="ARBA00023136"/>
    </source>
</evidence>
<feature type="compositionally biased region" description="Low complexity" evidence="6">
    <location>
        <begin position="46"/>
        <end position="62"/>
    </location>
</feature>
<dbReference type="GO" id="GO:0005384">
    <property type="term" value="F:manganese ion transmembrane transporter activity"/>
    <property type="evidence" value="ECO:0007669"/>
    <property type="project" value="InterPro"/>
</dbReference>
<dbReference type="OMA" id="QMCCVGG"/>
<evidence type="ECO:0000256" key="1">
    <source>
        <dbReference type="ARBA" id="ARBA00004127"/>
    </source>
</evidence>
<feature type="region of interest" description="Disordered" evidence="6">
    <location>
        <begin position="12"/>
        <end position="69"/>
    </location>
</feature>
<evidence type="ECO:0000313" key="9">
    <source>
        <dbReference type="Proteomes" id="UP000054408"/>
    </source>
</evidence>
<sequence length="349" mass="36704">MHSVSSYYSSYYYSDDEGAKSPSPRAGRRSRDAAKPSREEGRVNKASKTSKTTTGGSKTAMAGTGGADGNAGISTAEKYRKARAAHASGDVEAMRAAHAAHVENHAEAGSYVKALVFGGLDGIVTTFAVVAGVAGANLSTGIVLVLGLANLIADGLSMGVGEFVSGKAELEFMRSERKREEWEVDHAIEHEKQEMVELYTAKGMTEDDAVTVVDIISKDPKLFVDIMMVEELGLNPDDENESPAKQGLVMFFSFLIFGAVPLVAYIVSRLAGVGGKGGVDANFAVSCAMTAVTLFILGAFKQHISMHGKIGSIIKGGLIMVLNGGVSASAAFFVGLFLRFLIEEDSDAA</sequence>
<dbReference type="PANTHER" id="PTHR31851">
    <property type="entry name" value="FE(2+)/MN(2+) TRANSPORTER PCL1"/>
    <property type="match status" value="1"/>
</dbReference>
<dbReference type="RefSeq" id="XP_013760911.1">
    <property type="nucleotide sequence ID" value="XM_013905457.1"/>
</dbReference>
<dbReference type="OrthoDB" id="73465at2759"/>
<dbReference type="GO" id="GO:0030026">
    <property type="term" value="P:intracellular manganese ion homeostasis"/>
    <property type="evidence" value="ECO:0007669"/>
    <property type="project" value="InterPro"/>
</dbReference>